<accession>A0ABR3RYQ6</accession>
<organism evidence="2 3">
    <name type="scientific">Nothophoma quercina</name>
    <dbReference type="NCBI Taxonomy" id="749835"/>
    <lineage>
        <taxon>Eukaryota</taxon>
        <taxon>Fungi</taxon>
        <taxon>Dikarya</taxon>
        <taxon>Ascomycota</taxon>
        <taxon>Pezizomycotina</taxon>
        <taxon>Dothideomycetes</taxon>
        <taxon>Pleosporomycetidae</taxon>
        <taxon>Pleosporales</taxon>
        <taxon>Pleosporineae</taxon>
        <taxon>Didymellaceae</taxon>
        <taxon>Nothophoma</taxon>
    </lineage>
</organism>
<sequence length="203" mass="23146">MVLLAGIFYYLGMRHERTMSWFGKRRPATAPSPMRNDRPLPEGPRHMRQISCPVAVKSSAPIKPYEEPVEAPTPSLRYYELPIEEVHEMGLPSPKKPPPRVSWLSLDQKPWWLKSSEDEAGRESATTSRSKSMRSWFKRDSSMSNVQEKAHPSPGLNEAACLATLADNKEDIERKSDGSTLMDWSGLDYVRKIYIGRKSRIES</sequence>
<evidence type="ECO:0000313" key="3">
    <source>
        <dbReference type="Proteomes" id="UP001521222"/>
    </source>
</evidence>
<evidence type="ECO:0000256" key="1">
    <source>
        <dbReference type="SAM" id="MobiDB-lite"/>
    </source>
</evidence>
<feature type="region of interest" description="Disordered" evidence="1">
    <location>
        <begin position="116"/>
        <end position="157"/>
    </location>
</feature>
<dbReference type="Proteomes" id="UP001521222">
    <property type="component" value="Unassembled WGS sequence"/>
</dbReference>
<gene>
    <name evidence="2" type="ORF">SLS59_001070</name>
</gene>
<comment type="caution">
    <text evidence="2">The sequence shown here is derived from an EMBL/GenBank/DDBJ whole genome shotgun (WGS) entry which is preliminary data.</text>
</comment>
<evidence type="ECO:0000313" key="2">
    <source>
        <dbReference type="EMBL" id="KAL1609564.1"/>
    </source>
</evidence>
<reference evidence="2 3" key="1">
    <citation type="submission" date="2024-02" db="EMBL/GenBank/DDBJ databases">
        <title>De novo assembly and annotation of 12 fungi associated with fruit tree decline syndrome in Ontario, Canada.</title>
        <authorList>
            <person name="Sulman M."/>
            <person name="Ellouze W."/>
            <person name="Ilyukhin E."/>
        </authorList>
    </citation>
    <scope>NUCLEOTIDE SEQUENCE [LARGE SCALE GENOMIC DNA]</scope>
    <source>
        <strain evidence="2 3">M97-236</strain>
    </source>
</reference>
<keyword evidence="3" id="KW-1185">Reference proteome</keyword>
<dbReference type="EMBL" id="JAKIXB020000003">
    <property type="protein sequence ID" value="KAL1609564.1"/>
    <property type="molecule type" value="Genomic_DNA"/>
</dbReference>
<protein>
    <submittedName>
        <fullName evidence="2">Uncharacterized protein</fullName>
    </submittedName>
</protein>
<proteinExistence type="predicted"/>
<name>A0ABR3RYQ6_9PLEO</name>